<reference evidence="1" key="1">
    <citation type="submission" date="2018-10" db="EMBL/GenBank/DDBJ databases">
        <title>Hidden diversity of soil giant viruses.</title>
        <authorList>
            <person name="Schulz F."/>
            <person name="Alteio L."/>
            <person name="Goudeau D."/>
            <person name="Ryan E.M."/>
            <person name="Malmstrom R.R."/>
            <person name="Blanchard J."/>
            <person name="Woyke T."/>
        </authorList>
    </citation>
    <scope>NUCLEOTIDE SEQUENCE</scope>
    <source>
        <strain evidence="1">TEV1</strain>
    </source>
</reference>
<accession>A0A3G4ZQ77</accession>
<proteinExistence type="predicted"/>
<protein>
    <submittedName>
        <fullName evidence="1">Uncharacterized protein</fullName>
    </submittedName>
</protein>
<gene>
    <name evidence="1" type="ORF">Terrestrivirus7_27</name>
</gene>
<name>A0A3G4ZQ77_9VIRU</name>
<sequence>MLDRLTDYAIGSPKNITCSDSIPISVTYSKIYFYNSDVDHPLQKYWFYLKNVKIIEKNPKSIKIVLSNSKSDKKFIEYIDKLDAHIFRILQMRNQSHKNIKKSYSEKEFHPPIFVLNTEKATIFDADLMQENKNNMMQYLVNRDNNVDSTKIYRPNTLDYDCMNEFTVSIIIELSDIIMNDTDYWVNYSVKQMKIKKNPITSSIFDIIDAAEKDHNYQINENYDINNITNHVSNHNHISNHTNHITANTHGINQQNHLNKPKKQPHLPNLTNQPLNNSQIDYRFLITADDLKSQLKKIGEKKTENFMQEKMDIVLKEMEAFKQKKQQMSDDIEKFNYVKEILPEPDND</sequence>
<evidence type="ECO:0000313" key="1">
    <source>
        <dbReference type="EMBL" id="AYV76474.1"/>
    </source>
</evidence>
<dbReference type="EMBL" id="MK071985">
    <property type="protein sequence ID" value="AYV76474.1"/>
    <property type="molecule type" value="Genomic_DNA"/>
</dbReference>
<organism evidence="1">
    <name type="scientific">Terrestrivirus sp</name>
    <dbReference type="NCBI Taxonomy" id="2487775"/>
    <lineage>
        <taxon>Viruses</taxon>
        <taxon>Varidnaviria</taxon>
        <taxon>Bamfordvirae</taxon>
        <taxon>Nucleocytoviricota</taxon>
        <taxon>Megaviricetes</taxon>
        <taxon>Imitervirales</taxon>
        <taxon>Mimiviridae</taxon>
        <taxon>Klosneuvirinae</taxon>
    </lineage>
</organism>